<evidence type="ECO:0000313" key="5">
    <source>
        <dbReference type="Proteomes" id="UP000017842"/>
    </source>
</evidence>
<sequence length="195" mass="21909">MKHTNYIYCTFIALSLSANAEVFKCKDAAGKIIYQSDPCPSGEITQGVIEVKQMTPEETEQAKAKLKAWQEQQAIEDEAKHEAEKERQIELERQQGLELQRRSVIAQEQQAIAAQQRPYTGVGGVFIPSYGLNGRNWGNQPYSPIGVWNPIVLPQQPNNTWNQNMMPSQPFGHPSYQPPTFSPHPAAPGIIKHQQ</sequence>
<evidence type="ECO:0000256" key="2">
    <source>
        <dbReference type="SAM" id="SignalP"/>
    </source>
</evidence>
<dbReference type="EMBL" id="AYLO01000007">
    <property type="protein sequence ID" value="ESS74012.1"/>
    <property type="molecule type" value="Genomic_DNA"/>
</dbReference>
<organism evidence="4 5">
    <name type="scientific">Methyloglobulus morosus KoM1</name>
    <dbReference type="NCBI Taxonomy" id="1116472"/>
    <lineage>
        <taxon>Bacteria</taxon>
        <taxon>Pseudomonadati</taxon>
        <taxon>Pseudomonadota</taxon>
        <taxon>Gammaproteobacteria</taxon>
        <taxon>Methylococcales</taxon>
        <taxon>Methylococcaceae</taxon>
        <taxon>Methyloglobulus</taxon>
    </lineage>
</organism>
<name>V5C6C7_9GAMM</name>
<feature type="region of interest" description="Disordered" evidence="1">
    <location>
        <begin position="167"/>
        <end position="195"/>
    </location>
</feature>
<gene>
    <name evidence="4" type="ORF">MGMO_7c00310</name>
</gene>
<dbReference type="STRING" id="1116472.MGMO_7c00310"/>
<dbReference type="eggNOG" id="ENOG5031N40">
    <property type="taxonomic scope" value="Bacteria"/>
</dbReference>
<accession>V5C6C7</accession>
<protein>
    <submittedName>
        <fullName evidence="4">Membrane protein involved in colicin uptake</fullName>
    </submittedName>
</protein>
<keyword evidence="2" id="KW-0732">Signal</keyword>
<feature type="compositionally biased region" description="Pro residues" evidence="1">
    <location>
        <begin position="176"/>
        <end position="186"/>
    </location>
</feature>
<dbReference type="InterPro" id="IPR025392">
    <property type="entry name" value="DUF4124"/>
</dbReference>
<keyword evidence="5" id="KW-1185">Reference proteome</keyword>
<feature type="signal peptide" evidence="2">
    <location>
        <begin position="1"/>
        <end position="20"/>
    </location>
</feature>
<dbReference type="AlphaFoldDB" id="V5C6C7"/>
<proteinExistence type="predicted"/>
<feature type="chain" id="PRO_5004731442" evidence="2">
    <location>
        <begin position="21"/>
        <end position="195"/>
    </location>
</feature>
<evidence type="ECO:0000313" key="4">
    <source>
        <dbReference type="EMBL" id="ESS74012.1"/>
    </source>
</evidence>
<comment type="caution">
    <text evidence="4">The sequence shown here is derived from an EMBL/GenBank/DDBJ whole genome shotgun (WGS) entry which is preliminary data.</text>
</comment>
<feature type="domain" description="DUF4124" evidence="3">
    <location>
        <begin position="10"/>
        <end position="64"/>
    </location>
</feature>
<dbReference type="OrthoDB" id="5574115at2"/>
<dbReference type="RefSeq" id="WP_023493084.1">
    <property type="nucleotide sequence ID" value="NZ_AYLO01000007.1"/>
</dbReference>
<evidence type="ECO:0000259" key="3">
    <source>
        <dbReference type="Pfam" id="PF13511"/>
    </source>
</evidence>
<reference evidence="4 5" key="1">
    <citation type="journal article" date="2013" name="Genome Announc.">
        <title>Draft Genome Sequence of the Methanotrophic Gammaproteobacterium Methyloglobulus morosus DSM 22980 Strain KoM1.</title>
        <authorList>
            <person name="Poehlein A."/>
            <person name="Deutzmann J.S."/>
            <person name="Daniel R."/>
            <person name="Simeonova D.D."/>
        </authorList>
    </citation>
    <scope>NUCLEOTIDE SEQUENCE [LARGE SCALE GENOMIC DNA]</scope>
    <source>
        <strain evidence="4 5">KoM1</strain>
    </source>
</reference>
<dbReference type="Pfam" id="PF13511">
    <property type="entry name" value="DUF4124"/>
    <property type="match status" value="1"/>
</dbReference>
<dbReference type="Proteomes" id="UP000017842">
    <property type="component" value="Unassembled WGS sequence"/>
</dbReference>
<evidence type="ECO:0000256" key="1">
    <source>
        <dbReference type="SAM" id="MobiDB-lite"/>
    </source>
</evidence>